<keyword evidence="4" id="KW-1185">Reference proteome</keyword>
<dbReference type="Pfam" id="PF01636">
    <property type="entry name" value="APH"/>
    <property type="match status" value="1"/>
</dbReference>
<dbReference type="SUPFAM" id="SSF56112">
    <property type="entry name" value="Protein kinase-like (PK-like)"/>
    <property type="match status" value="1"/>
</dbReference>
<dbReference type="Gene3D" id="3.90.1200.10">
    <property type="match status" value="1"/>
</dbReference>
<accession>A0A7Y9LAG6</accession>
<proteinExistence type="predicted"/>
<sequence length="317" mass="34861">MRSSKPISHEPTAANLTRDSPPTPALRELITAALDKAPVAWHKPHTGLSAACFVVTFHDGSTAFVKSAVDDQSASLIRNEHEVISTVGSDLVPSELAWLDDGERPVLVIEDLSSAHWPADHEPVNWKPGQFDLMFAALNRVAELPPPPSLPSAPPPSAQNWPLITEDVEAFMTLGLCSRKWFNAAVNGLAAAERDADQRGEALVHNDVRSDNLCFLGQRVVLVDWAQAFRGNPEYDVATAASTLPLEGGPDPHDVLPDGGRWAALLAGRYVHRTLREPELPDWFRRVLQRIAVICLSWASRSLDLPRWDGPTWNQIR</sequence>
<reference evidence="3 4" key="1">
    <citation type="submission" date="2020-07" db="EMBL/GenBank/DDBJ databases">
        <title>Sequencing the genomes of 1000 actinobacteria strains.</title>
        <authorList>
            <person name="Klenk H.-P."/>
        </authorList>
    </citation>
    <scope>NUCLEOTIDE SEQUENCE [LARGE SCALE GENOMIC DNA]</scope>
    <source>
        <strain evidence="3 4">DSM 22083</strain>
    </source>
</reference>
<evidence type="ECO:0000313" key="3">
    <source>
        <dbReference type="EMBL" id="NYE68686.1"/>
    </source>
</evidence>
<dbReference type="AlphaFoldDB" id="A0A7Y9LAG6"/>
<dbReference type="RefSeq" id="WP_179747576.1">
    <property type="nucleotide sequence ID" value="NZ_JACCBU010000001.1"/>
</dbReference>
<dbReference type="GO" id="GO:0016301">
    <property type="term" value="F:kinase activity"/>
    <property type="evidence" value="ECO:0007669"/>
    <property type="project" value="UniProtKB-KW"/>
</dbReference>
<dbReference type="EMBL" id="JACCBU010000001">
    <property type="protein sequence ID" value="NYE68686.1"/>
    <property type="molecule type" value="Genomic_DNA"/>
</dbReference>
<gene>
    <name evidence="3" type="ORF">BKA15_000015</name>
</gene>
<name>A0A7Y9LAG6_9ACTN</name>
<keyword evidence="3" id="KW-0808">Transferase</keyword>
<dbReference type="InterPro" id="IPR002575">
    <property type="entry name" value="Aminoglycoside_PTrfase"/>
</dbReference>
<feature type="region of interest" description="Disordered" evidence="1">
    <location>
        <begin position="1"/>
        <end position="22"/>
    </location>
</feature>
<feature type="domain" description="Aminoglycoside phosphotransferase" evidence="2">
    <location>
        <begin position="53"/>
        <end position="256"/>
    </location>
</feature>
<protein>
    <submittedName>
        <fullName evidence="3">Thiamine kinase-like enzyme</fullName>
    </submittedName>
</protein>
<evidence type="ECO:0000259" key="2">
    <source>
        <dbReference type="Pfam" id="PF01636"/>
    </source>
</evidence>
<dbReference type="InterPro" id="IPR011009">
    <property type="entry name" value="Kinase-like_dom_sf"/>
</dbReference>
<comment type="caution">
    <text evidence="3">The sequence shown here is derived from an EMBL/GenBank/DDBJ whole genome shotgun (WGS) entry which is preliminary data.</text>
</comment>
<dbReference type="Proteomes" id="UP000569914">
    <property type="component" value="Unassembled WGS sequence"/>
</dbReference>
<organism evidence="3 4">
    <name type="scientific">Microlunatus parietis</name>
    <dbReference type="NCBI Taxonomy" id="682979"/>
    <lineage>
        <taxon>Bacteria</taxon>
        <taxon>Bacillati</taxon>
        <taxon>Actinomycetota</taxon>
        <taxon>Actinomycetes</taxon>
        <taxon>Propionibacteriales</taxon>
        <taxon>Propionibacteriaceae</taxon>
        <taxon>Microlunatus</taxon>
    </lineage>
</organism>
<keyword evidence="3" id="KW-0418">Kinase</keyword>
<evidence type="ECO:0000313" key="4">
    <source>
        <dbReference type="Proteomes" id="UP000569914"/>
    </source>
</evidence>
<evidence type="ECO:0000256" key="1">
    <source>
        <dbReference type="SAM" id="MobiDB-lite"/>
    </source>
</evidence>